<dbReference type="PRINTS" id="PR00455">
    <property type="entry name" value="HTHTETR"/>
</dbReference>
<name>A0A110B3D4_9SPHI</name>
<dbReference type="InterPro" id="IPR001647">
    <property type="entry name" value="HTH_TetR"/>
</dbReference>
<evidence type="ECO:0000313" key="2">
    <source>
        <dbReference type="Proteomes" id="UP000218263"/>
    </source>
</evidence>
<dbReference type="Pfam" id="PF00440">
    <property type="entry name" value="TetR_N"/>
    <property type="match status" value="1"/>
</dbReference>
<dbReference type="InterPro" id="IPR009057">
    <property type="entry name" value="Homeodomain-like_sf"/>
</dbReference>
<accession>A0A110B3D4</accession>
<dbReference type="AlphaFoldDB" id="A0A110B3D4"/>
<dbReference type="GO" id="GO:0003677">
    <property type="term" value="F:DNA binding"/>
    <property type="evidence" value="ECO:0007669"/>
    <property type="project" value="UniProtKB-UniRule"/>
</dbReference>
<dbReference type="EMBL" id="AP017313">
    <property type="protein sequence ID" value="BAU54553.1"/>
    <property type="molecule type" value="Genomic_DNA"/>
</dbReference>
<proteinExistence type="predicted"/>
<dbReference type="KEGG" id="mgot:MgSA37_02729"/>
<organism evidence="1 2">
    <name type="scientific">Mucilaginibacter gotjawali</name>
    <dbReference type="NCBI Taxonomy" id="1550579"/>
    <lineage>
        <taxon>Bacteria</taxon>
        <taxon>Pseudomonadati</taxon>
        <taxon>Bacteroidota</taxon>
        <taxon>Sphingobacteriia</taxon>
        <taxon>Sphingobacteriales</taxon>
        <taxon>Sphingobacteriaceae</taxon>
        <taxon>Mucilaginibacter</taxon>
    </lineage>
</organism>
<gene>
    <name evidence="1" type="primary">rutR_1</name>
    <name evidence="1" type="ORF">MgSA37_02729</name>
</gene>
<dbReference type="Gene3D" id="1.10.10.60">
    <property type="entry name" value="Homeodomain-like"/>
    <property type="match status" value="1"/>
</dbReference>
<dbReference type="Gene3D" id="1.10.357.10">
    <property type="entry name" value="Tetracycline Repressor, domain 2"/>
    <property type="match status" value="1"/>
</dbReference>
<evidence type="ECO:0000313" key="1">
    <source>
        <dbReference type="EMBL" id="BAU54553.1"/>
    </source>
</evidence>
<dbReference type="SUPFAM" id="SSF46689">
    <property type="entry name" value="Homeodomain-like"/>
    <property type="match status" value="1"/>
</dbReference>
<keyword evidence="2" id="KW-1185">Reference proteome</keyword>
<dbReference type="PANTHER" id="PTHR43479">
    <property type="entry name" value="ACREF/ENVCD OPERON REPRESSOR-RELATED"/>
    <property type="match status" value="1"/>
</dbReference>
<dbReference type="PANTHER" id="PTHR43479:SF11">
    <property type="entry name" value="ACREF_ENVCD OPERON REPRESSOR-RELATED"/>
    <property type="match status" value="1"/>
</dbReference>
<dbReference type="InterPro" id="IPR050624">
    <property type="entry name" value="HTH-type_Tx_Regulator"/>
</dbReference>
<reference evidence="1 2" key="1">
    <citation type="submission" date="2015-12" db="EMBL/GenBank/DDBJ databases">
        <title>Genome sequence of Mucilaginibacter gotjawali.</title>
        <authorList>
            <person name="Lee J.S."/>
            <person name="Lee K.C."/>
            <person name="Kim K.K."/>
            <person name="Lee B.W."/>
        </authorList>
    </citation>
    <scope>NUCLEOTIDE SEQUENCE [LARGE SCALE GENOMIC DNA]</scope>
    <source>
        <strain evidence="1 2">SA3-7</strain>
    </source>
</reference>
<sequence>MIATNEIQDLKKEKILEAAHQRFLHYGYSKTTMNEIAGDLCMSKALLYYYFPDKSQLYADVMRRVADEYLEILKRRVNTFCDLKEAFEFQINSQHEFILKNYNFFDFFRLNEQNLPGMIWDIVTKVHQTEKEMLVNAIQAECIKGKIKAVDNPEEIVELLLDALHGVRMSALSNKKNMFPDMEHMDEIRKKRLLMSEIFIKGLMYQVE</sequence>
<protein>
    <submittedName>
        <fullName evidence="1">HTH-type transcriptional regulator RutR</fullName>
    </submittedName>
</protein>
<dbReference type="RefSeq" id="WP_096352532.1">
    <property type="nucleotide sequence ID" value="NZ_AP017313.1"/>
</dbReference>
<dbReference type="Proteomes" id="UP000218263">
    <property type="component" value="Chromosome"/>
</dbReference>
<dbReference type="PROSITE" id="PS50977">
    <property type="entry name" value="HTH_TETR_2"/>
    <property type="match status" value="1"/>
</dbReference>
<dbReference type="OrthoDB" id="9802802at2"/>